<feature type="domain" description="HTH cro/C1-type" evidence="2">
    <location>
        <begin position="49"/>
        <end position="85"/>
    </location>
</feature>
<gene>
    <name evidence="3" type="ORF">SFRA_000050</name>
</gene>
<organism evidence="3 4">
    <name type="scientific">Streptomyces xinghaiensis</name>
    <dbReference type="NCBI Taxonomy" id="1038928"/>
    <lineage>
        <taxon>Bacteria</taxon>
        <taxon>Bacillati</taxon>
        <taxon>Actinomycetota</taxon>
        <taxon>Actinomycetes</taxon>
        <taxon>Kitasatosporales</taxon>
        <taxon>Streptomycetaceae</taxon>
        <taxon>Streptomyces</taxon>
    </lineage>
</organism>
<dbReference type="EMBL" id="JNAD02000001">
    <property type="protein sequence ID" value="RKM98716.1"/>
    <property type="molecule type" value="Genomic_DNA"/>
</dbReference>
<proteinExistence type="predicted"/>
<dbReference type="Gene3D" id="1.10.260.40">
    <property type="entry name" value="lambda repressor-like DNA-binding domains"/>
    <property type="match status" value="1"/>
</dbReference>
<dbReference type="PROSITE" id="PS50943">
    <property type="entry name" value="HTH_CROC1"/>
    <property type="match status" value="1"/>
</dbReference>
<dbReference type="AlphaFoldDB" id="A0A3M8FEL1"/>
<evidence type="ECO:0000256" key="1">
    <source>
        <dbReference type="SAM" id="MobiDB-lite"/>
    </source>
</evidence>
<keyword evidence="4" id="KW-1185">Reference proteome</keyword>
<comment type="caution">
    <text evidence="3">The sequence shown here is derived from an EMBL/GenBank/DDBJ whole genome shotgun (WGS) entry which is preliminary data.</text>
</comment>
<feature type="region of interest" description="Disordered" evidence="1">
    <location>
        <begin position="1"/>
        <end position="27"/>
    </location>
</feature>
<dbReference type="CDD" id="cd00093">
    <property type="entry name" value="HTH_XRE"/>
    <property type="match status" value="1"/>
</dbReference>
<dbReference type="SMART" id="SM00530">
    <property type="entry name" value="HTH_XRE"/>
    <property type="match status" value="1"/>
</dbReference>
<reference evidence="3 4" key="1">
    <citation type="journal article" date="2014" name="Genome Announc.">
        <title>Draft Genome Sequence of Streptomyces fradiae ATCC 19609, a Strain Highly Sensitive to Antibiotics.</title>
        <authorList>
            <person name="Bekker O.B."/>
            <person name="Klimina K.M."/>
            <person name="Vatlin A.A."/>
            <person name="Zakharevich N.V."/>
            <person name="Kasianov A.S."/>
            <person name="Danilenko V.N."/>
        </authorList>
    </citation>
    <scope>NUCLEOTIDE SEQUENCE [LARGE SCALE GENOMIC DNA]</scope>
    <source>
        <strain evidence="3 4">ATCC 19609</strain>
    </source>
</reference>
<name>A0A3M8FEL1_9ACTN</name>
<accession>A0A3M8FEL1</accession>
<dbReference type="InterPro" id="IPR010982">
    <property type="entry name" value="Lambda_DNA-bd_dom_sf"/>
</dbReference>
<protein>
    <submittedName>
        <fullName evidence="3">XRE family transcriptional regulator</fullName>
    </submittedName>
</protein>
<evidence type="ECO:0000259" key="2">
    <source>
        <dbReference type="PROSITE" id="PS50943"/>
    </source>
</evidence>
<dbReference type="InterPro" id="IPR001387">
    <property type="entry name" value="Cro/C1-type_HTH"/>
</dbReference>
<dbReference type="GO" id="GO:0003677">
    <property type="term" value="F:DNA binding"/>
    <property type="evidence" value="ECO:0007669"/>
    <property type="project" value="InterPro"/>
</dbReference>
<sequence length="313" mass="33094">MGTTRPCPVHGPPPSGRPRTRPRLPGGRPVTAYGQVDGWEVLRCVGRQIRVLRGRAQLTQAELGETIGYSSHAVAAAEQGRRPPSPVFLDGADKALEAGGVLTAAAELVEHVRAAGSASCPSPSVIAAWHAYAPSVVPELLRTDDYARAVLRALRPTASATELDAEVTASAAHRQVLHQDSALLVTCVLEEAVLHRAYGGPEALRGQIAYLAEVARLPRVQLQVMPLDAVEHAAPDGPLLLLEPATDRPVVARTGHRTVTRPAEVRALQRRYGTLRGQALSPADSLALLENPRMSSAQRFHAGAGRAAGGAHP</sequence>
<evidence type="ECO:0000313" key="4">
    <source>
        <dbReference type="Proteomes" id="UP000028058"/>
    </source>
</evidence>
<dbReference type="Pfam" id="PF13560">
    <property type="entry name" value="HTH_31"/>
    <property type="match status" value="1"/>
</dbReference>
<dbReference type="Proteomes" id="UP000028058">
    <property type="component" value="Unassembled WGS sequence"/>
</dbReference>
<dbReference type="Pfam" id="PF19054">
    <property type="entry name" value="DUF5753"/>
    <property type="match status" value="1"/>
</dbReference>
<evidence type="ECO:0000313" key="3">
    <source>
        <dbReference type="EMBL" id="RKM98716.1"/>
    </source>
</evidence>
<dbReference type="InterPro" id="IPR043917">
    <property type="entry name" value="DUF5753"/>
</dbReference>
<dbReference type="SUPFAM" id="SSF47413">
    <property type="entry name" value="lambda repressor-like DNA-binding domains"/>
    <property type="match status" value="1"/>
</dbReference>